<evidence type="ECO:0000313" key="1">
    <source>
        <dbReference type="EMBL" id="MBM7691314.1"/>
    </source>
</evidence>
<comment type="caution">
    <text evidence="1">The sequence shown here is derived from an EMBL/GenBank/DDBJ whole genome shotgun (WGS) entry which is preliminary data.</text>
</comment>
<keyword evidence="2" id="KW-1185">Reference proteome</keyword>
<dbReference type="Pfam" id="PF13217">
    <property type="entry name" value="DUF4025"/>
    <property type="match status" value="1"/>
</dbReference>
<protein>
    <recommendedName>
        <fullName evidence="3">DUF4025 domain-containing protein</fullName>
    </recommendedName>
</protein>
<dbReference type="Proteomes" id="UP000823486">
    <property type="component" value="Unassembled WGS sequence"/>
</dbReference>
<gene>
    <name evidence="1" type="ORF">JOC77_000719</name>
</gene>
<reference evidence="1 2" key="1">
    <citation type="submission" date="2021-01" db="EMBL/GenBank/DDBJ databases">
        <title>Genomic Encyclopedia of Type Strains, Phase IV (KMG-IV): sequencing the most valuable type-strain genomes for metagenomic binning, comparative biology and taxonomic classification.</title>
        <authorList>
            <person name="Goeker M."/>
        </authorList>
    </citation>
    <scope>NUCLEOTIDE SEQUENCE [LARGE SCALE GENOMIC DNA]</scope>
    <source>
        <strain evidence="1 2">DSM 105482</strain>
    </source>
</reference>
<name>A0ABS2QDU7_9BACI</name>
<organism evidence="1 2">
    <name type="scientific">Peribacillus deserti</name>
    <dbReference type="NCBI Taxonomy" id="673318"/>
    <lineage>
        <taxon>Bacteria</taxon>
        <taxon>Bacillati</taxon>
        <taxon>Bacillota</taxon>
        <taxon>Bacilli</taxon>
        <taxon>Bacillales</taxon>
        <taxon>Bacillaceae</taxon>
        <taxon>Peribacillus</taxon>
    </lineage>
</organism>
<evidence type="ECO:0000313" key="2">
    <source>
        <dbReference type="Proteomes" id="UP000823486"/>
    </source>
</evidence>
<proteinExistence type="predicted"/>
<accession>A0ABS2QDU7</accession>
<dbReference type="InterPro" id="IPR025100">
    <property type="entry name" value="DUF4025"/>
</dbReference>
<evidence type="ECO:0008006" key="3">
    <source>
        <dbReference type="Google" id="ProtNLM"/>
    </source>
</evidence>
<sequence length="60" mass="6784">MSHKNAYNHNSTKIAGRYYDPSDYKGNTQLENGLATTHEQVGDDYFEGTVDQLLTSKDDE</sequence>
<dbReference type="EMBL" id="JAFBFI010000002">
    <property type="protein sequence ID" value="MBM7691314.1"/>
    <property type="molecule type" value="Genomic_DNA"/>
</dbReference>